<evidence type="ECO:0000256" key="4">
    <source>
        <dbReference type="ARBA" id="ARBA00022729"/>
    </source>
</evidence>
<feature type="signal peptide" evidence="5">
    <location>
        <begin position="1"/>
        <end position="22"/>
    </location>
</feature>
<evidence type="ECO:0000256" key="3">
    <source>
        <dbReference type="ARBA" id="ARBA00022448"/>
    </source>
</evidence>
<dbReference type="RefSeq" id="WP_249242168.1">
    <property type="nucleotide sequence ID" value="NZ_CP096649.1"/>
</dbReference>
<evidence type="ECO:0000256" key="2">
    <source>
        <dbReference type="ARBA" id="ARBA00005695"/>
    </source>
</evidence>
<dbReference type="InterPro" id="IPR039424">
    <property type="entry name" value="SBP_5"/>
</dbReference>
<evidence type="ECO:0000256" key="1">
    <source>
        <dbReference type="ARBA" id="ARBA00004193"/>
    </source>
</evidence>
<keyword evidence="4 5" id="KW-0732">Signal</keyword>
<protein>
    <submittedName>
        <fullName evidence="7">ABC transporter substrate-binding protein</fullName>
    </submittedName>
</protein>
<sequence length="514" mass="59399">MKKKIFLLIMVFALCINFVACNKSDDKEDVNKEGGEAYLLSQGGNINLPLTPFKTFNPILNDNLYYFYFKDLIYSSLLEINDDSSLNNLLASSVEKIDDRTYRIKLREGVKFHNGKILSADDVIFSYNYILNNKDRSFYYNLINDESNKIFNGSQNFAMNRVDNNTVEVRFASASKNNLYKLTFPIISSADDYKNYTPNGTGPFKFKSYENNKTLILEKNKSYFNGQASIDTVTGIVIDNPSNFEGIFETGKLDIYTAFDTNYSEFLNSSKYTALEFPSNKLYYIGFNYKKNPSLDLRKVIEASINKDIINKEVFSTNLSLCKGFYPEESVFGLHDIKEKEDLSKLSVKKNENHQYVDENNKIIKLNILYNKNDAKKRAIANIIYTQLDNAGFKVEMLGKNANDISFTENYDIYVGEYLVNNSFDLNYRFSNRSEANFTSYSDDRYEALLNNLYTNKIEYKEINNFLQNEKIYIPLGYEKNALVLKENMIYDGKINFQNVYSKIKDLIIVSAKS</sequence>
<dbReference type="Gene3D" id="3.40.190.10">
    <property type="entry name" value="Periplasmic binding protein-like II"/>
    <property type="match status" value="1"/>
</dbReference>
<dbReference type="SUPFAM" id="SSF53850">
    <property type="entry name" value="Periplasmic binding protein-like II"/>
    <property type="match status" value="1"/>
</dbReference>
<feature type="chain" id="PRO_5039305288" evidence="5">
    <location>
        <begin position="23"/>
        <end position="514"/>
    </location>
</feature>
<name>A0A9E7DIQ0_9FIRM</name>
<keyword evidence="3" id="KW-0813">Transport</keyword>
<reference evidence="7" key="1">
    <citation type="submission" date="2022-04" db="EMBL/GenBank/DDBJ databases">
        <title>Complete genome sequences of Ezakiella coagulans and Fenollaria massiliensis.</title>
        <authorList>
            <person name="France M.T."/>
            <person name="Clifford J."/>
            <person name="Narina S."/>
            <person name="Rutt L."/>
            <person name="Ravel J."/>
        </authorList>
    </citation>
    <scope>NUCLEOTIDE SEQUENCE</scope>
    <source>
        <strain evidence="7">C0061C2</strain>
    </source>
</reference>
<dbReference type="PANTHER" id="PTHR30290">
    <property type="entry name" value="PERIPLASMIC BINDING COMPONENT OF ABC TRANSPORTER"/>
    <property type="match status" value="1"/>
</dbReference>
<evidence type="ECO:0000313" key="8">
    <source>
        <dbReference type="Proteomes" id="UP000831151"/>
    </source>
</evidence>
<evidence type="ECO:0000313" key="7">
    <source>
        <dbReference type="EMBL" id="UQK58562.1"/>
    </source>
</evidence>
<comment type="similarity">
    <text evidence="2">Belongs to the bacterial solute-binding protein 5 family.</text>
</comment>
<evidence type="ECO:0000256" key="5">
    <source>
        <dbReference type="SAM" id="SignalP"/>
    </source>
</evidence>
<dbReference type="GO" id="GO:1904680">
    <property type="term" value="F:peptide transmembrane transporter activity"/>
    <property type="evidence" value="ECO:0007669"/>
    <property type="project" value="TreeGrafter"/>
</dbReference>
<dbReference type="GO" id="GO:0015833">
    <property type="term" value="P:peptide transport"/>
    <property type="evidence" value="ECO:0007669"/>
    <property type="project" value="TreeGrafter"/>
</dbReference>
<evidence type="ECO:0000259" key="6">
    <source>
        <dbReference type="Pfam" id="PF00496"/>
    </source>
</evidence>
<feature type="domain" description="Solute-binding protein family 5" evidence="6">
    <location>
        <begin position="88"/>
        <end position="435"/>
    </location>
</feature>
<dbReference type="AlphaFoldDB" id="A0A9E7DIQ0"/>
<dbReference type="Gene3D" id="3.90.76.10">
    <property type="entry name" value="Dipeptide-binding Protein, Domain 1"/>
    <property type="match status" value="1"/>
</dbReference>
<dbReference type="InterPro" id="IPR023765">
    <property type="entry name" value="SBP_5_CS"/>
</dbReference>
<comment type="subcellular location">
    <subcellularLocation>
        <location evidence="1">Cell membrane</location>
        <topology evidence="1">Lipid-anchor</topology>
    </subcellularLocation>
</comment>
<dbReference type="EMBL" id="CP096649">
    <property type="protein sequence ID" value="UQK58562.1"/>
    <property type="molecule type" value="Genomic_DNA"/>
</dbReference>
<dbReference type="KEGG" id="fms:M1R53_04800"/>
<dbReference type="Pfam" id="PF00496">
    <property type="entry name" value="SBP_bac_5"/>
    <property type="match status" value="1"/>
</dbReference>
<dbReference type="CDD" id="cd00995">
    <property type="entry name" value="PBP2_NikA_DppA_OppA_like"/>
    <property type="match status" value="1"/>
</dbReference>
<dbReference type="PROSITE" id="PS01040">
    <property type="entry name" value="SBP_BACTERIAL_5"/>
    <property type="match status" value="1"/>
</dbReference>
<gene>
    <name evidence="7" type="ORF">M1R53_04800</name>
</gene>
<dbReference type="InterPro" id="IPR000914">
    <property type="entry name" value="SBP_5_dom"/>
</dbReference>
<proteinExistence type="inferred from homology"/>
<dbReference type="GO" id="GO:0043190">
    <property type="term" value="C:ATP-binding cassette (ABC) transporter complex"/>
    <property type="evidence" value="ECO:0007669"/>
    <property type="project" value="InterPro"/>
</dbReference>
<organism evidence="7 8">
    <name type="scientific">Fenollaria massiliensis</name>
    <dbReference type="NCBI Taxonomy" id="938288"/>
    <lineage>
        <taxon>Bacteria</taxon>
        <taxon>Bacillati</taxon>
        <taxon>Bacillota</taxon>
        <taxon>Clostridia</taxon>
        <taxon>Eubacteriales</taxon>
        <taxon>Fenollaria</taxon>
    </lineage>
</organism>
<dbReference type="InterPro" id="IPR030678">
    <property type="entry name" value="Peptide/Ni-bd"/>
</dbReference>
<dbReference type="Proteomes" id="UP000831151">
    <property type="component" value="Chromosome"/>
</dbReference>
<accession>A0A9E7DIQ0</accession>
<dbReference type="PANTHER" id="PTHR30290:SF9">
    <property type="entry name" value="OLIGOPEPTIDE-BINDING PROTEIN APPA"/>
    <property type="match status" value="1"/>
</dbReference>
<dbReference type="PIRSF" id="PIRSF002741">
    <property type="entry name" value="MppA"/>
    <property type="match status" value="1"/>
</dbReference>
<dbReference type="GO" id="GO:0042597">
    <property type="term" value="C:periplasmic space"/>
    <property type="evidence" value="ECO:0007669"/>
    <property type="project" value="UniProtKB-ARBA"/>
</dbReference>
<dbReference type="Gene3D" id="3.10.105.10">
    <property type="entry name" value="Dipeptide-binding Protein, Domain 3"/>
    <property type="match status" value="1"/>
</dbReference>
<keyword evidence="8" id="KW-1185">Reference proteome</keyword>